<reference evidence="2 3" key="1">
    <citation type="journal article" date="2012" name="PLoS Pathog.">
        <title>Diverse lifestyles and strategies of plant pathogenesis encoded in the genomes of eighteen Dothideomycetes fungi.</title>
        <authorList>
            <person name="Ohm R.A."/>
            <person name="Feau N."/>
            <person name="Henrissat B."/>
            <person name="Schoch C.L."/>
            <person name="Horwitz B.A."/>
            <person name="Barry K.W."/>
            <person name="Condon B.J."/>
            <person name="Copeland A.C."/>
            <person name="Dhillon B."/>
            <person name="Glaser F."/>
            <person name="Hesse C.N."/>
            <person name="Kosti I."/>
            <person name="LaButti K."/>
            <person name="Lindquist E.A."/>
            <person name="Lucas S."/>
            <person name="Salamov A.A."/>
            <person name="Bradshaw R.E."/>
            <person name="Ciuffetti L."/>
            <person name="Hamelin R.C."/>
            <person name="Kema G.H.J."/>
            <person name="Lawrence C."/>
            <person name="Scott J.A."/>
            <person name="Spatafora J.W."/>
            <person name="Turgeon B.G."/>
            <person name="de Wit P.J.G.M."/>
            <person name="Zhong S."/>
            <person name="Goodwin S.B."/>
            <person name="Grigoriev I.V."/>
        </authorList>
    </citation>
    <scope>NUCLEOTIDE SEQUENCE [LARGE SCALE GENOMIC DNA]</scope>
    <source>
        <strain evidence="2 3">CIRAD86</strain>
    </source>
</reference>
<dbReference type="RefSeq" id="XP_007927855.1">
    <property type="nucleotide sequence ID" value="XM_007929664.1"/>
</dbReference>
<feature type="region of interest" description="Disordered" evidence="1">
    <location>
        <begin position="240"/>
        <end position="259"/>
    </location>
</feature>
<evidence type="ECO:0000313" key="3">
    <source>
        <dbReference type="Proteomes" id="UP000016932"/>
    </source>
</evidence>
<dbReference type="VEuPathDB" id="FungiDB:MYCFIDRAFT_176056"/>
<protein>
    <submittedName>
        <fullName evidence="2">Uncharacterized protein</fullName>
    </submittedName>
</protein>
<dbReference type="HOGENOM" id="CLU_900547_0_0_1"/>
<dbReference type="KEGG" id="pfj:MYCFIDRAFT_176056"/>
<dbReference type="Proteomes" id="UP000016932">
    <property type="component" value="Unassembled WGS sequence"/>
</dbReference>
<dbReference type="EMBL" id="KB446559">
    <property type="protein sequence ID" value="EME82508.1"/>
    <property type="molecule type" value="Genomic_DNA"/>
</dbReference>
<evidence type="ECO:0000313" key="2">
    <source>
        <dbReference type="EMBL" id="EME82508.1"/>
    </source>
</evidence>
<keyword evidence="3" id="KW-1185">Reference proteome</keyword>
<evidence type="ECO:0000256" key="1">
    <source>
        <dbReference type="SAM" id="MobiDB-lite"/>
    </source>
</evidence>
<accession>M3AZA0</accession>
<dbReference type="GeneID" id="19333492"/>
<name>M3AZA0_PSEFD</name>
<gene>
    <name evidence="2" type="ORF">MYCFIDRAFT_176056</name>
</gene>
<feature type="compositionally biased region" description="Basic residues" evidence="1">
    <location>
        <begin position="248"/>
        <end position="259"/>
    </location>
</feature>
<organism evidence="2 3">
    <name type="scientific">Pseudocercospora fijiensis (strain CIRAD86)</name>
    <name type="common">Black leaf streak disease fungus</name>
    <name type="synonym">Mycosphaerella fijiensis</name>
    <dbReference type="NCBI Taxonomy" id="383855"/>
    <lineage>
        <taxon>Eukaryota</taxon>
        <taxon>Fungi</taxon>
        <taxon>Dikarya</taxon>
        <taxon>Ascomycota</taxon>
        <taxon>Pezizomycotina</taxon>
        <taxon>Dothideomycetes</taxon>
        <taxon>Dothideomycetidae</taxon>
        <taxon>Mycosphaerellales</taxon>
        <taxon>Mycosphaerellaceae</taxon>
        <taxon>Pseudocercospora</taxon>
    </lineage>
</organism>
<dbReference type="AlphaFoldDB" id="M3AZA0"/>
<proteinExistence type="predicted"/>
<sequence>MLVGMGFECEMFLVAMNSPERRGEFTGLLEGPRLHMLIGEGRCCESIWYPHLIRCAFTTSPSITPVDESQQLCFIQVRTARVVHGSCKRHHRSKPQHPMSCFVVKKLQPLHATCHNAIKNATKALKLRQLGTSSRLKGECLFAQIQRPRMNILDHLAIQSACMCGHGGQPACCRTMHESQEREDQGGSENVKDTLEVTVRRSLIDNTEKVASPESMQQGFDSSSYGAQLDHSAIIGREILSPSSHASPAKKKTLSCSSRSKKVRPVSRVFRIPSRPALFLRNDDLNFEVIGALETKSRSSSALRPTVSI</sequence>